<evidence type="ECO:0000259" key="3">
    <source>
        <dbReference type="PROSITE" id="PS51186"/>
    </source>
</evidence>
<organism evidence="4 5">
    <name type="scientific">Novosphingobium cyanobacteriorum</name>
    <dbReference type="NCBI Taxonomy" id="3024215"/>
    <lineage>
        <taxon>Bacteria</taxon>
        <taxon>Pseudomonadati</taxon>
        <taxon>Pseudomonadota</taxon>
        <taxon>Alphaproteobacteria</taxon>
        <taxon>Sphingomonadales</taxon>
        <taxon>Sphingomonadaceae</taxon>
        <taxon>Novosphingobium</taxon>
    </lineage>
</organism>
<dbReference type="InterPro" id="IPR016181">
    <property type="entry name" value="Acyl_CoA_acyltransferase"/>
</dbReference>
<evidence type="ECO:0000256" key="2">
    <source>
        <dbReference type="ARBA" id="ARBA00023315"/>
    </source>
</evidence>
<proteinExistence type="predicted"/>
<dbReference type="EC" id="2.3.1.-" evidence="4"/>
<dbReference type="Pfam" id="PF00583">
    <property type="entry name" value="Acetyltransf_1"/>
    <property type="match status" value="1"/>
</dbReference>
<sequence>MDTRPWNDPATDFRLAVEGAGSAVLLAEDAGALAGAVMVGFDGHRGWVYYLGVNPARQRLGHGRTLMAAAEQWLSARQCPKIMLMVRHDNAATQAFYAALGYDAQAVETLGKRLDGR</sequence>
<keyword evidence="5" id="KW-1185">Reference proteome</keyword>
<dbReference type="PANTHER" id="PTHR43877:SF1">
    <property type="entry name" value="ACETYLTRANSFERASE"/>
    <property type="match status" value="1"/>
</dbReference>
<comment type="caution">
    <text evidence="4">The sequence shown here is derived from an EMBL/GenBank/DDBJ whole genome shotgun (WGS) entry which is preliminary data.</text>
</comment>
<evidence type="ECO:0000313" key="5">
    <source>
        <dbReference type="Proteomes" id="UP001222770"/>
    </source>
</evidence>
<dbReference type="InterPro" id="IPR000182">
    <property type="entry name" value="GNAT_dom"/>
</dbReference>
<keyword evidence="1 4" id="KW-0808">Transferase</keyword>
<dbReference type="Proteomes" id="UP001222770">
    <property type="component" value="Unassembled WGS sequence"/>
</dbReference>
<reference evidence="4 5" key="1">
    <citation type="submission" date="2023-03" db="EMBL/GenBank/DDBJ databases">
        <title>Novosphingobium cyanobacteriorum sp. nov., isolated from a eutrophic reservoir during the Microcystis bloom period.</title>
        <authorList>
            <person name="Kang M."/>
            <person name="Le V."/>
            <person name="Ko S.-R."/>
            <person name="Lee S.-A."/>
            <person name="Ahn C.-Y."/>
        </authorList>
    </citation>
    <scope>NUCLEOTIDE SEQUENCE [LARGE SCALE GENOMIC DNA]</scope>
    <source>
        <strain evidence="4 5">HBC54</strain>
    </source>
</reference>
<dbReference type="PROSITE" id="PS51186">
    <property type="entry name" value="GNAT"/>
    <property type="match status" value="1"/>
</dbReference>
<accession>A0ABT6CDB9</accession>
<protein>
    <submittedName>
        <fullName evidence="4">GNAT family acetyltransferase</fullName>
        <ecNumber evidence="4">2.3.1.-</ecNumber>
    </submittedName>
</protein>
<dbReference type="GO" id="GO:0016746">
    <property type="term" value="F:acyltransferase activity"/>
    <property type="evidence" value="ECO:0007669"/>
    <property type="project" value="UniProtKB-KW"/>
</dbReference>
<evidence type="ECO:0000313" key="4">
    <source>
        <dbReference type="EMBL" id="MDF8331925.1"/>
    </source>
</evidence>
<dbReference type="EMBL" id="JAROCY010000002">
    <property type="protein sequence ID" value="MDF8331925.1"/>
    <property type="molecule type" value="Genomic_DNA"/>
</dbReference>
<dbReference type="PANTHER" id="PTHR43877">
    <property type="entry name" value="AMINOALKYLPHOSPHONATE N-ACETYLTRANSFERASE-RELATED-RELATED"/>
    <property type="match status" value="1"/>
</dbReference>
<name>A0ABT6CDB9_9SPHN</name>
<dbReference type="RefSeq" id="WP_277275373.1">
    <property type="nucleotide sequence ID" value="NZ_JAROCY010000002.1"/>
</dbReference>
<dbReference type="SUPFAM" id="SSF55729">
    <property type="entry name" value="Acyl-CoA N-acyltransferases (Nat)"/>
    <property type="match status" value="1"/>
</dbReference>
<dbReference type="CDD" id="cd04301">
    <property type="entry name" value="NAT_SF"/>
    <property type="match status" value="1"/>
</dbReference>
<keyword evidence="2 4" id="KW-0012">Acyltransferase</keyword>
<dbReference type="NCBIfam" id="NF002959">
    <property type="entry name" value="PRK03624.1"/>
    <property type="match status" value="1"/>
</dbReference>
<feature type="domain" description="N-acetyltransferase" evidence="3">
    <location>
        <begin position="1"/>
        <end position="117"/>
    </location>
</feature>
<dbReference type="InterPro" id="IPR050832">
    <property type="entry name" value="Bact_Acetyltransf"/>
</dbReference>
<dbReference type="Gene3D" id="3.40.630.30">
    <property type="match status" value="1"/>
</dbReference>
<evidence type="ECO:0000256" key="1">
    <source>
        <dbReference type="ARBA" id="ARBA00022679"/>
    </source>
</evidence>
<gene>
    <name evidence="4" type="ORF">POM99_01810</name>
</gene>